<keyword evidence="6 11" id="KW-0812">Transmembrane</keyword>
<evidence type="ECO:0000256" key="5">
    <source>
        <dbReference type="ARBA" id="ARBA00022519"/>
    </source>
</evidence>
<comment type="caution">
    <text evidence="13">The sequence shown here is derived from an EMBL/GenBank/DDBJ whole genome shotgun (WGS) entry which is preliminary data.</text>
</comment>
<dbReference type="RefSeq" id="WP_311369850.1">
    <property type="nucleotide sequence ID" value="NZ_JAVRHX010000006.1"/>
</dbReference>
<keyword evidence="14" id="KW-1185">Reference proteome</keyword>
<feature type="domain" description="HemY N-terminal" evidence="12">
    <location>
        <begin position="26"/>
        <end position="129"/>
    </location>
</feature>
<evidence type="ECO:0000259" key="12">
    <source>
        <dbReference type="Pfam" id="PF07219"/>
    </source>
</evidence>
<dbReference type="NCBIfam" id="TIGR00540">
    <property type="entry name" value="TPR_hemY_coli"/>
    <property type="match status" value="1"/>
</dbReference>
<evidence type="ECO:0000256" key="11">
    <source>
        <dbReference type="SAM" id="Phobius"/>
    </source>
</evidence>
<comment type="function">
    <text evidence="1">Involved in a late step of protoheme IX synthesis.</text>
</comment>
<evidence type="ECO:0000256" key="10">
    <source>
        <dbReference type="PROSITE-ProRule" id="PRU00339"/>
    </source>
</evidence>
<evidence type="ECO:0000256" key="6">
    <source>
        <dbReference type="ARBA" id="ARBA00022692"/>
    </source>
</evidence>
<dbReference type="Proteomes" id="UP001253545">
    <property type="component" value="Unassembled WGS sequence"/>
</dbReference>
<keyword evidence="9" id="KW-0627">Porphyrin biosynthesis</keyword>
<dbReference type="Gene3D" id="1.25.40.10">
    <property type="entry name" value="Tetratricopeptide repeat domain"/>
    <property type="match status" value="1"/>
</dbReference>
<keyword evidence="7 11" id="KW-1133">Transmembrane helix</keyword>
<dbReference type="InterPro" id="IPR011990">
    <property type="entry name" value="TPR-like_helical_dom_sf"/>
</dbReference>
<dbReference type="Pfam" id="PF07219">
    <property type="entry name" value="HemY_N"/>
    <property type="match status" value="1"/>
</dbReference>
<keyword evidence="5" id="KW-0997">Cell inner membrane</keyword>
<evidence type="ECO:0000256" key="2">
    <source>
        <dbReference type="ARBA" id="ARBA00004429"/>
    </source>
</evidence>
<organism evidence="13 14">
    <name type="scientific">Glaciecola petra</name>
    <dbReference type="NCBI Taxonomy" id="3075602"/>
    <lineage>
        <taxon>Bacteria</taxon>
        <taxon>Pseudomonadati</taxon>
        <taxon>Pseudomonadota</taxon>
        <taxon>Gammaproteobacteria</taxon>
        <taxon>Alteromonadales</taxon>
        <taxon>Alteromonadaceae</taxon>
        <taxon>Glaciecola</taxon>
    </lineage>
</organism>
<evidence type="ECO:0000256" key="3">
    <source>
        <dbReference type="ARBA" id="ARBA00004744"/>
    </source>
</evidence>
<keyword evidence="10" id="KW-0802">TPR repeat</keyword>
<dbReference type="InterPro" id="IPR005254">
    <property type="entry name" value="Heme_biosyn_assoc_TPR_pro"/>
</dbReference>
<accession>A0ABU2ZUK3</accession>
<feature type="repeat" description="TPR" evidence="10">
    <location>
        <begin position="323"/>
        <end position="356"/>
    </location>
</feature>
<proteinExistence type="predicted"/>
<evidence type="ECO:0000256" key="8">
    <source>
        <dbReference type="ARBA" id="ARBA00023136"/>
    </source>
</evidence>
<gene>
    <name evidence="13" type="ORF">RM552_15845</name>
</gene>
<evidence type="ECO:0000313" key="14">
    <source>
        <dbReference type="Proteomes" id="UP001253545"/>
    </source>
</evidence>
<comment type="pathway">
    <text evidence="3">Porphyrin-containing compound metabolism; protoheme biosynthesis.</text>
</comment>
<comment type="subcellular location">
    <subcellularLocation>
        <location evidence="2">Cell inner membrane</location>
        <topology evidence="2">Multi-pass membrane protein</topology>
    </subcellularLocation>
</comment>
<dbReference type="SUPFAM" id="SSF48452">
    <property type="entry name" value="TPR-like"/>
    <property type="match status" value="2"/>
</dbReference>
<sequence length="384" mass="43151">MIKVIVVIIVLFIGLFFGHHLIGVEGRVIIALPKTVYEMNIISSLIIYTLSIALIWLTVWLILKLLRSVSGTKNWLGLFSKKQQNNAYYKTINAMLMNEQNEARKLIQKTFGGDFQGSNYLIAAQLERQANNMTQAQAYLIQAMDDPKSEPLAIMQQAEIALAQNDAKTAMAQLSKVEGKVRKTKAFVLLKLNILESLGDWQQIQQIATENKRLLGDDYILWAEQCVKGEFATIASKRGAKALQTHWETLSRKAKGDQANQNAYVQLLIDQGLYTDAEDVLVRFASKSAHSSQLNLFKQIKLPNPSKALRYIESEIKKTPEDASLYSTLAQLAYNSQDFDLAEKAVTKALGLKPTDVDNTLYAKLLEKSEDFEKANKVYQGLLN</sequence>
<evidence type="ECO:0000313" key="13">
    <source>
        <dbReference type="EMBL" id="MDT0596327.1"/>
    </source>
</evidence>
<evidence type="ECO:0000256" key="4">
    <source>
        <dbReference type="ARBA" id="ARBA00022475"/>
    </source>
</evidence>
<name>A0ABU2ZUK3_9ALTE</name>
<keyword evidence="4" id="KW-1003">Cell membrane</keyword>
<dbReference type="PROSITE" id="PS50005">
    <property type="entry name" value="TPR"/>
    <property type="match status" value="1"/>
</dbReference>
<feature type="transmembrane region" description="Helical" evidence="11">
    <location>
        <begin position="42"/>
        <end position="63"/>
    </location>
</feature>
<evidence type="ECO:0000256" key="1">
    <source>
        <dbReference type="ARBA" id="ARBA00002962"/>
    </source>
</evidence>
<dbReference type="EMBL" id="JAVRHX010000006">
    <property type="protein sequence ID" value="MDT0596327.1"/>
    <property type="molecule type" value="Genomic_DNA"/>
</dbReference>
<reference evidence="13 14" key="1">
    <citation type="submission" date="2023-09" db="EMBL/GenBank/DDBJ databases">
        <authorList>
            <person name="Rey-Velasco X."/>
        </authorList>
    </citation>
    <scope>NUCLEOTIDE SEQUENCE [LARGE SCALE GENOMIC DNA]</scope>
    <source>
        <strain evidence="13 14">P117</strain>
    </source>
</reference>
<protein>
    <submittedName>
        <fullName evidence="13">Tetratricopeptide repeat protein</fullName>
    </submittedName>
</protein>
<keyword evidence="8 11" id="KW-0472">Membrane</keyword>
<dbReference type="InterPro" id="IPR010817">
    <property type="entry name" value="HemY_N"/>
</dbReference>
<evidence type="ECO:0000256" key="7">
    <source>
        <dbReference type="ARBA" id="ARBA00022989"/>
    </source>
</evidence>
<dbReference type="InterPro" id="IPR019734">
    <property type="entry name" value="TPR_rpt"/>
</dbReference>
<evidence type="ECO:0000256" key="9">
    <source>
        <dbReference type="ARBA" id="ARBA00023244"/>
    </source>
</evidence>